<feature type="domain" description="Histidine kinase" evidence="3">
    <location>
        <begin position="504"/>
        <end position="718"/>
    </location>
</feature>
<dbReference type="InterPro" id="IPR036890">
    <property type="entry name" value="HATPase_C_sf"/>
</dbReference>
<keyword evidence="6" id="KW-1185">Reference proteome</keyword>
<dbReference type="GO" id="GO:0004673">
    <property type="term" value="F:protein histidine kinase activity"/>
    <property type="evidence" value="ECO:0007669"/>
    <property type="project" value="UniProtKB-EC"/>
</dbReference>
<reference evidence="5" key="1">
    <citation type="journal article" date="2011" name="ISME J.">
        <title>The endosymbionts of the deep-sea tubeworms Riftia pachyptila and Tevnia jerichonana share an identical physiology as revealed by proteogenomic analyses.</title>
        <authorList>
            <person name="Gardebrecht A."/>
            <person name="Markert S."/>
            <person name="Felbeck H."/>
            <person name="Thuermer A."/>
            <person name="Albrecht D."/>
            <person name="Wollherr A."/>
            <person name="Kabisch J."/>
            <person name="Lehmann R."/>
            <person name="Daniel R."/>
            <person name="Liesegang H."/>
            <person name="Hecker M."/>
            <person name="Sievert S.M."/>
            <person name="Schweder T."/>
        </authorList>
    </citation>
    <scope>NUCLEOTIDE SEQUENCE [LARGE SCALE GENOMIC DNA]</scope>
</reference>
<dbReference type="PROSITE" id="PS50109">
    <property type="entry name" value="HIS_KIN"/>
    <property type="match status" value="1"/>
</dbReference>
<dbReference type="CDD" id="cd00075">
    <property type="entry name" value="HATPase"/>
    <property type="match status" value="1"/>
</dbReference>
<comment type="caution">
    <text evidence="5">The sequence shown here is derived from an EMBL/GenBank/DDBJ whole genome shotgun (WGS) entry which is preliminary data.</text>
</comment>
<name>G2D9V7_9GAMM</name>
<keyword evidence="5" id="KW-0418">Kinase</keyword>
<evidence type="ECO:0000256" key="2">
    <source>
        <dbReference type="ARBA" id="ARBA00012438"/>
    </source>
</evidence>
<dbReference type="Proteomes" id="UP000004491">
    <property type="component" value="Unassembled WGS sequence"/>
</dbReference>
<feature type="domain" description="HDOD" evidence="4">
    <location>
        <begin position="30"/>
        <end position="223"/>
    </location>
</feature>
<organism evidence="5 6">
    <name type="scientific">endosymbiont of Riftia pachyptila</name>
    <name type="common">vent Ph05</name>
    <dbReference type="NCBI Taxonomy" id="1048808"/>
    <lineage>
        <taxon>Bacteria</taxon>
        <taxon>Pseudomonadati</taxon>
        <taxon>Pseudomonadota</taxon>
        <taxon>Gammaproteobacteria</taxon>
        <taxon>sulfur-oxidizing symbionts</taxon>
    </lineage>
</organism>
<dbReference type="InterPro" id="IPR004358">
    <property type="entry name" value="Sig_transdc_His_kin-like_C"/>
</dbReference>
<dbReference type="SUPFAM" id="SSF55781">
    <property type="entry name" value="GAF domain-like"/>
    <property type="match status" value="1"/>
</dbReference>
<dbReference type="EC" id="2.7.13.3" evidence="2"/>
<dbReference type="Gene3D" id="1.10.3210.10">
    <property type="entry name" value="Hypothetical protein af1432"/>
    <property type="match status" value="1"/>
</dbReference>
<dbReference type="InterPro" id="IPR003594">
    <property type="entry name" value="HATPase_dom"/>
</dbReference>
<evidence type="ECO:0000259" key="3">
    <source>
        <dbReference type="PROSITE" id="PS50109"/>
    </source>
</evidence>
<dbReference type="PANTHER" id="PTHR33525:SF3">
    <property type="entry name" value="RIBONUCLEASE Y"/>
    <property type="match status" value="1"/>
</dbReference>
<evidence type="ECO:0000256" key="1">
    <source>
        <dbReference type="ARBA" id="ARBA00000085"/>
    </source>
</evidence>
<accession>G2D9V7</accession>
<evidence type="ECO:0000313" key="5">
    <source>
        <dbReference type="EMBL" id="EGV52560.1"/>
    </source>
</evidence>
<dbReference type="InterPro" id="IPR013976">
    <property type="entry name" value="HDOD"/>
</dbReference>
<dbReference type="InterPro" id="IPR029016">
    <property type="entry name" value="GAF-like_dom_sf"/>
</dbReference>
<dbReference type="Gene3D" id="3.30.565.10">
    <property type="entry name" value="Histidine kinase-like ATPase, C-terminal domain"/>
    <property type="match status" value="1"/>
</dbReference>
<dbReference type="Pfam" id="PF08668">
    <property type="entry name" value="HDOD"/>
    <property type="match status" value="1"/>
</dbReference>
<dbReference type="SUPFAM" id="SSF109604">
    <property type="entry name" value="HD-domain/PDEase-like"/>
    <property type="match status" value="1"/>
</dbReference>
<comment type="catalytic activity">
    <reaction evidence="1">
        <text>ATP + protein L-histidine = ADP + protein N-phospho-L-histidine.</text>
        <dbReference type="EC" id="2.7.13.3"/>
    </reaction>
</comment>
<keyword evidence="5" id="KW-0808">Transferase</keyword>
<gene>
    <name evidence="5" type="ORF">Rifp1Sym_af00060</name>
</gene>
<evidence type="ECO:0000259" key="4">
    <source>
        <dbReference type="PROSITE" id="PS51833"/>
    </source>
</evidence>
<dbReference type="SUPFAM" id="SSF55874">
    <property type="entry name" value="ATPase domain of HSP90 chaperone/DNA topoisomerase II/histidine kinase"/>
    <property type="match status" value="1"/>
</dbReference>
<protein>
    <recommendedName>
        <fullName evidence="2">histidine kinase</fullName>
        <ecNumber evidence="2">2.7.13.3</ecNumber>
    </recommendedName>
</protein>
<dbReference type="AlphaFoldDB" id="G2D9V7"/>
<proteinExistence type="predicted"/>
<dbReference type="Gene3D" id="3.30.450.40">
    <property type="match status" value="1"/>
</dbReference>
<dbReference type="PRINTS" id="PR00344">
    <property type="entry name" value="BCTRLSENSOR"/>
</dbReference>
<sequence length="723" mass="79981">MTTRTFTPAFPGSMDSVKNSCLLAVDLERLPAIPAVLLELIEACSQADTSLKQLADIVSQDVVLSAKVLAAANSPLYRQWGEVAGLERQLSVLGVETLKSIAITSAVQQFFSRLGEQHEAYLDGYWYRSLKVAQIARELAILLQHHSEEEAYLAGLLHGLGELALFQLSPDDYVEIAAKPRGLQREEQQRRFAVIGEEVGFHLIDRWHLRSFLADAVRYQDESSEALLDAPQLVKIVHLAQRLAQPDAYDLDQTILAAEQLSGIDPSHIESLVLRVDGRLQQLAGSLELMPLEAGAVREEQALQVKLTTRLELARHVRDFALLSASRQQMAEAASWHAIVNELQYNLGVLFGLKQSMVLRYNPDQERLEGDVGGRVGNKPMDALHLSLEAGKSLAADALLEQRVLHSFDDNPARSHAVVNRQLCHLLGDEGVVCIPLFVGQAMLGVVVAGISRKRLKQLDFQQDFMEVFAQMAAASILRQQRWQEAEELHLNELRIKVQNHARTLLHEANTPLGVINNSLQRVDSKLGSGHAVQAELATIKNELERLGTVLQRMRDPVEEIIDGDGLVDLNRLVENQLAVFKASFCAGDKIKCVKDLDDRLPAIHSHHGRLKQVLANLMKNASEALEEGGTIKLETRDGVNLNGEEFIEISVSDDGPGIPRAVMDELFLPVKSEKKGNHSGTGLAIVKNLVDELEGTISCYSREQEGTRFGILLPRRLVDEPA</sequence>
<dbReference type="InterPro" id="IPR005467">
    <property type="entry name" value="His_kinase_dom"/>
</dbReference>
<evidence type="ECO:0000313" key="6">
    <source>
        <dbReference type="Proteomes" id="UP000004491"/>
    </source>
</evidence>
<dbReference type="Pfam" id="PF02518">
    <property type="entry name" value="HATPase_c"/>
    <property type="match status" value="1"/>
</dbReference>
<dbReference type="InterPro" id="IPR052340">
    <property type="entry name" value="RNase_Y/CdgJ"/>
</dbReference>
<dbReference type="Gene3D" id="1.10.287.130">
    <property type="match status" value="1"/>
</dbReference>
<dbReference type="SMART" id="SM00387">
    <property type="entry name" value="HATPase_c"/>
    <property type="match status" value="1"/>
</dbReference>
<dbReference type="PANTHER" id="PTHR33525">
    <property type="match status" value="1"/>
</dbReference>
<dbReference type="PROSITE" id="PS51833">
    <property type="entry name" value="HDOD"/>
    <property type="match status" value="1"/>
</dbReference>
<dbReference type="EMBL" id="AFOC01000006">
    <property type="protein sequence ID" value="EGV52560.1"/>
    <property type="molecule type" value="Genomic_DNA"/>
</dbReference>